<evidence type="ECO:0000259" key="3">
    <source>
        <dbReference type="Pfam" id="PF08428"/>
    </source>
</evidence>
<keyword evidence="5" id="KW-1185">Reference proteome</keyword>
<proteinExistence type="predicted"/>
<evidence type="ECO:0000259" key="2">
    <source>
        <dbReference type="Pfam" id="PF03217"/>
    </source>
</evidence>
<dbReference type="EMBL" id="AP014808">
    <property type="protein sequence ID" value="BAQ57257.1"/>
    <property type="molecule type" value="Genomic_DNA"/>
</dbReference>
<dbReference type="STRING" id="1600.LBAT_0868"/>
<feature type="region of interest" description="Disordered" evidence="1">
    <location>
        <begin position="1860"/>
        <end position="1885"/>
    </location>
</feature>
<dbReference type="InterPro" id="IPR012706">
    <property type="entry name" value="Rib_alpha_Esp_rpt"/>
</dbReference>
<evidence type="ECO:0000313" key="5">
    <source>
        <dbReference type="Proteomes" id="UP000035709"/>
    </source>
</evidence>
<dbReference type="PATRIC" id="fig|1600.4.peg.890"/>
<feature type="domain" description="S-layer protein C-terminal" evidence="2">
    <location>
        <begin position="2070"/>
        <end position="2123"/>
    </location>
</feature>
<gene>
    <name evidence="4" type="ORF">LBAT_0868</name>
</gene>
<protein>
    <submittedName>
        <fullName evidence="4">N-acetylmuramoyl-L-alanine amidase</fullName>
    </submittedName>
</protein>
<dbReference type="InterPro" id="IPR024968">
    <property type="entry name" value="SlpA_C_lactobacillus"/>
</dbReference>
<sequence length="2189" mass="237136">MTAEKQKQLREAIQTGKELMAKYNTMQAAMNSAALEVDQNNKAKAKANDNTPALTALSVNDNTPVDTNVSVGNATTDTNSKSDNEQITAPELSQAAQNIIVLLPALNPEPSGVANIGANDWDRFLFVLADDKTATINLTDNLTAPDNSAGTIPVNSTYTAGTDPSGTQMHLSFIKTINGNGHNLKLNNYTFTDGHPSYMIGWGPSSIGFSDINIDGSNTVKPTFDRYFTNVTLNNAHTTGAINFSGLDSSGACGVSLVGNSSIDFETPHTTGSNALFDSPVSIGSYSESGIVNPQTNVSIKVGQQIDRLFAPVKSTDFNKEPQINLLDNVGGCDVIDNASNRDLTALKISMSSVPLIFSIISTNQTVDTKWFMWGGKTNFTSKIPFAMQYVQAYPSNKYFMWLLNPVTNINLADTSNTDPSNVNNVSLISGSEQETPKDEILSKGYTNRTFNISVDQLNDKSALVNYDYSNKFDYLMFRRAETDAGGYDVTAADQKVHKGDVNPPDPNDASDKAILTFKDNTITDGDQKQNIATLKDTADLFRPNNKTIQTIDWEPNAIMDADGVVKTDSALSFINSDKKLNTSAGPIGDNMSNAVIKITYGDGTTDEVPVKFSIQTNADLYKNAKPTITTHQVKDALTSDTEAINKSDLTSLIDPDGTDVKDKVDSVKWDTSTGLPNLSSTAPTSTKLIVHFTGDPATTFCTYPADQVTITTQPVVAAQDKIHTRVGVLPSTDDAKKALDSTDVGKLTKWNPAFKWVNYTTGKDLTADDVNAATSTAGKEVGIRIDYYTDSKQSDGYQIVPVNLVVDNDATYYSDIDSVDLTVHENDLWPPRDTPDTAEALSSLNGQVTAAHSTSHGKIDTSIIGYQNVKYQWRGTSWPDLTGTTANVPIVLYFADGSVSATIPADKVHITVKSAKASDKIQTIRTNSLPTLDQAKAAVDLTDVTAFNPEITGKFSWYVKDATTHKYNPITKADTLYDKADDNGQITAYVLVSYKDTAPIEDQSNDGIQYVKVKLNLTPNSASYEADPVATSIVTHVNTKATNFQDTLNKHVQVETKADSKKETVDQIWDPTTAKVVFLDNQGKVSATAGPDLTKTSDKTTYQAKVDYGDGSYSNAFDIDITVEGASEKTPIQNVIVGEQPTATQATDAVTVDTTNMPYYKAEWYTGDSAGDTWDPTNNPFNTADVNANLPAWVKVSYYTGLDKTAADADGSEYVQVHLNVESHADAYKDAKPVITTHKVTADAVANTNEAISLADLDSLNLGDEKLKDKVDSISWVDGSLPNLSTGPVSAQVKIHFTGDPTDTYRVYDVSQVTVNLTDVKANTTKVHTVVQTMPNSDSSAAATEANAPVKALNSDDVKNIAKWHPKFSWVKADGTTLSTADLKTPTDKDGLKVGIKIDYYTDAAQHDADGSEIVPVYLIINSKGTQYKYAQATITTHQVTGDVTSATEAINLNDLKLMNGTGPDADITGDVDSVKWDSSSYPTLSETPAGTKIIVHFKNDPEGVDHTYPASQVTIKTQAVEADDSNIQKTDPSTLPDATQAKAALKSADTDALDKWNPVYSWASDTNGTALKKTDIATPTGKDGQTEYVVIKYYTDPQHTDSSFDGQQIVKVNLIVNNFADAYKNATATINTHKVAGTVSANEAINLKDLKLTNGTGPDADITNDVDSVEWADTPDLSGTNTASAEIEVHFKDDPSGTTQTYTAEHVTIKLVDVTADDNNKQNVDVKSLPTSDQAQAALLKDDVANISKWNPVFSWTKDKQGTALTADDVKTATGASGQPEYVLIKYYTDPSHSEASFDGEEYVPVMLRVGYKAPKPNNGNHIPEPDRTPKLPIPGEVDIPQGTDLSGDTTYAGDAITNKDQLPDGTKYSWQPAPDTSKKGKQEGTVVVTYPDGTKTSINVTVNIVDKNANGTSNGNNGNNHGEAKEELLKHNAYLYGQDGKRANKAVLKAGSTVTTYGMVVINGRKFFTLDNDYYLAAGNAVAQTRKLKYNAYIYNKYGQRVGKKVVKTGQDVAIYGTVVTIRGKKYYTIDHNHFMKANNFTKVAYPDLANSELSPNAKQDSNKAFTVKALKHNAYLYNQEGKRANKVILNLNSKVKTYGTKTINGRKFYVADNNYYIAAGNIDATKRKLTHNAYVYSQYGNRLGRKVVKQYQVVGTYGDPVGIHGKSYYIIGSGRYLKQANFETR</sequence>
<dbReference type="NCBIfam" id="TIGR02331">
    <property type="entry name" value="rib_alpha"/>
    <property type="match status" value="1"/>
</dbReference>
<dbReference type="Proteomes" id="UP000035709">
    <property type="component" value="Chromosome"/>
</dbReference>
<dbReference type="Pfam" id="PF03217">
    <property type="entry name" value="SlpA"/>
    <property type="match status" value="4"/>
</dbReference>
<reference evidence="4 5" key="1">
    <citation type="submission" date="2015-03" db="EMBL/GenBank/DDBJ databases">
        <title>Complete genome sequence of Lactobacillus acetotolerans NBRC 13120.</title>
        <authorList>
            <person name="Toh H."/>
            <person name="Morita H."/>
            <person name="Fujita N."/>
        </authorList>
    </citation>
    <scope>NUCLEOTIDE SEQUENCE [LARGE SCALE GENOMIC DNA]</scope>
    <source>
        <strain evidence="4 5">NBRC 13120</strain>
    </source>
</reference>
<accession>A0A0D6A369</accession>
<dbReference type="Pfam" id="PF08428">
    <property type="entry name" value="Rib"/>
    <property type="match status" value="1"/>
</dbReference>
<evidence type="ECO:0000256" key="1">
    <source>
        <dbReference type="SAM" id="MobiDB-lite"/>
    </source>
</evidence>
<feature type="domain" description="Rib" evidence="3">
    <location>
        <begin position="1849"/>
        <end position="1908"/>
    </location>
</feature>
<evidence type="ECO:0000313" key="4">
    <source>
        <dbReference type="EMBL" id="BAQ57257.1"/>
    </source>
</evidence>
<organism evidence="4 5">
    <name type="scientific">Lactobacillus acetotolerans</name>
    <dbReference type="NCBI Taxonomy" id="1600"/>
    <lineage>
        <taxon>Bacteria</taxon>
        <taxon>Bacillati</taxon>
        <taxon>Bacillota</taxon>
        <taxon>Bacilli</taxon>
        <taxon>Lactobacillales</taxon>
        <taxon>Lactobacillaceae</taxon>
        <taxon>Lactobacillus</taxon>
    </lineage>
</organism>
<dbReference type="OrthoDB" id="2330155at2"/>
<dbReference type="RefSeq" id="WP_060459451.1">
    <property type="nucleotide sequence ID" value="NZ_AP014808.1"/>
</dbReference>
<dbReference type="KEGG" id="lae:LBAT_0868"/>
<feature type="domain" description="S-layer protein C-terminal" evidence="2">
    <location>
        <begin position="2124"/>
        <end position="2182"/>
    </location>
</feature>
<feature type="domain" description="S-layer protein C-terminal" evidence="2">
    <location>
        <begin position="1982"/>
        <end position="2042"/>
    </location>
</feature>
<dbReference type="InterPro" id="IPR059115">
    <property type="entry name" value="Rib"/>
</dbReference>
<name>A0A0D6A369_9LACO</name>
<feature type="region of interest" description="Disordered" evidence="1">
    <location>
        <begin position="60"/>
        <end position="85"/>
    </location>
</feature>
<feature type="domain" description="S-layer protein C-terminal" evidence="2">
    <location>
        <begin position="1929"/>
        <end position="1981"/>
    </location>
</feature>